<dbReference type="HOGENOM" id="CLU_3366931_0_0_0"/>
<reference evidence="1 2" key="1">
    <citation type="journal article" date="2003" name="Proc. Natl. Acad. Sci. U.S.A.">
        <title>Complete genome sequence of the marine planctomycete Pirellula sp. strain 1.</title>
        <authorList>
            <person name="Gloeckner F.O."/>
            <person name="Kube M."/>
            <person name="Bauer M."/>
            <person name="Teeling H."/>
            <person name="Lombardot T."/>
            <person name="Ludwig W."/>
            <person name="Gade D."/>
            <person name="Beck A."/>
            <person name="Borzym K."/>
            <person name="Heitmann K."/>
            <person name="Rabus R."/>
            <person name="Schlesner H."/>
            <person name="Amann R."/>
            <person name="Reinhardt R."/>
        </authorList>
    </citation>
    <scope>NUCLEOTIDE SEQUENCE [LARGE SCALE GENOMIC DNA]</scope>
    <source>
        <strain evidence="2">DSM 10527 / NCIMB 13988 / SH1</strain>
    </source>
</reference>
<dbReference type="EnsemblBacteria" id="CAD72029">
    <property type="protein sequence ID" value="CAD72029"/>
    <property type="gene ID" value="RB1322"/>
</dbReference>
<dbReference type="KEGG" id="rba:RB1322"/>
<dbReference type="InParanoid" id="Q7UXH7"/>
<name>Q7UXH7_RHOBA</name>
<organism evidence="1 2">
    <name type="scientific">Rhodopirellula baltica (strain DSM 10527 / NCIMB 13988 / SH1)</name>
    <dbReference type="NCBI Taxonomy" id="243090"/>
    <lineage>
        <taxon>Bacteria</taxon>
        <taxon>Pseudomonadati</taxon>
        <taxon>Planctomycetota</taxon>
        <taxon>Planctomycetia</taxon>
        <taxon>Pirellulales</taxon>
        <taxon>Pirellulaceae</taxon>
        <taxon>Rhodopirellula</taxon>
    </lineage>
</organism>
<dbReference type="EMBL" id="BX294135">
    <property type="protein sequence ID" value="CAD72029.1"/>
    <property type="molecule type" value="Genomic_DNA"/>
</dbReference>
<accession>Q7UXH7</accession>
<gene>
    <name evidence="1" type="ordered locus">RB1322</name>
</gene>
<keyword evidence="2" id="KW-1185">Reference proteome</keyword>
<sequence>MYLATTPMLRKKRGVHTNRRSFARVGGRGISPNAM</sequence>
<protein>
    <submittedName>
        <fullName evidence="1">Uncharacterized protein</fullName>
    </submittedName>
</protein>
<evidence type="ECO:0000313" key="1">
    <source>
        <dbReference type="EMBL" id="CAD72029.1"/>
    </source>
</evidence>
<evidence type="ECO:0000313" key="2">
    <source>
        <dbReference type="Proteomes" id="UP000001025"/>
    </source>
</evidence>
<proteinExistence type="predicted"/>
<dbReference type="Proteomes" id="UP000001025">
    <property type="component" value="Chromosome"/>
</dbReference>
<dbReference type="AlphaFoldDB" id="Q7UXH7"/>